<evidence type="ECO:0000313" key="3">
    <source>
        <dbReference type="EMBL" id="RUO80737.1"/>
    </source>
</evidence>
<gene>
    <name evidence="3" type="ORF">CWI84_03900</name>
</gene>
<dbReference type="PANTHER" id="PTHR39084:SF1">
    <property type="entry name" value="DUF4010 DOMAIN-CONTAINING PROTEIN"/>
    <property type="match status" value="1"/>
</dbReference>
<dbReference type="PANTHER" id="PTHR39084">
    <property type="entry name" value="MEMBRANE PROTEIN-RELATED"/>
    <property type="match status" value="1"/>
</dbReference>
<proteinExistence type="predicted"/>
<keyword evidence="1" id="KW-1133">Transmembrane helix</keyword>
<reference evidence="3 4" key="1">
    <citation type="journal article" date="2011" name="Front. Microbiol.">
        <title>Genomic signatures of strain selection and enhancement in Bacillus atrophaeus var. globigii, a historical biowarfare simulant.</title>
        <authorList>
            <person name="Gibbons H.S."/>
            <person name="Broomall S.M."/>
            <person name="McNew L.A."/>
            <person name="Daligault H."/>
            <person name="Chapman C."/>
            <person name="Bruce D."/>
            <person name="Karavis M."/>
            <person name="Krepps M."/>
            <person name="McGregor P.A."/>
            <person name="Hong C."/>
            <person name="Park K.H."/>
            <person name="Akmal A."/>
            <person name="Feldman A."/>
            <person name="Lin J.S."/>
            <person name="Chang W.E."/>
            <person name="Higgs B.W."/>
            <person name="Demirev P."/>
            <person name="Lindquist J."/>
            <person name="Liem A."/>
            <person name="Fochler E."/>
            <person name="Read T.D."/>
            <person name="Tapia R."/>
            <person name="Johnson S."/>
            <person name="Bishop-Lilly K.A."/>
            <person name="Detter C."/>
            <person name="Han C."/>
            <person name="Sozhamannan S."/>
            <person name="Rosenzweig C.N."/>
            <person name="Skowronski E.W."/>
        </authorList>
    </citation>
    <scope>NUCLEOTIDE SEQUENCE [LARGE SCALE GENOMIC DNA]</scope>
    <source>
        <strain evidence="3 4">CC-PW-9</strain>
    </source>
</reference>
<dbReference type="Pfam" id="PF13194">
    <property type="entry name" value="DUF4010"/>
    <property type="match status" value="1"/>
</dbReference>
<protein>
    <recommendedName>
        <fullName evidence="2">DUF4010 domain-containing protein</fullName>
    </recommendedName>
</protein>
<dbReference type="Proteomes" id="UP000287996">
    <property type="component" value="Unassembled WGS sequence"/>
</dbReference>
<accession>A0A432ZS67</accession>
<dbReference type="AlphaFoldDB" id="A0A432ZS67"/>
<evidence type="ECO:0000259" key="2">
    <source>
        <dbReference type="Pfam" id="PF13194"/>
    </source>
</evidence>
<dbReference type="EMBL" id="PIQH01000003">
    <property type="protein sequence ID" value="RUO80737.1"/>
    <property type="molecule type" value="Genomic_DNA"/>
</dbReference>
<keyword evidence="4" id="KW-1185">Reference proteome</keyword>
<keyword evidence="1" id="KW-0472">Membrane</keyword>
<dbReference type="OrthoDB" id="9813718at2"/>
<evidence type="ECO:0000256" key="1">
    <source>
        <dbReference type="SAM" id="Phobius"/>
    </source>
</evidence>
<keyword evidence="1" id="KW-0812">Transmembrane</keyword>
<feature type="domain" description="DUF4010" evidence="2">
    <location>
        <begin position="41"/>
        <end position="141"/>
    </location>
</feature>
<feature type="transmembrane region" description="Helical" evidence="1">
    <location>
        <begin position="15"/>
        <end position="31"/>
    </location>
</feature>
<feature type="transmembrane region" description="Helical" evidence="1">
    <location>
        <begin position="63"/>
        <end position="82"/>
    </location>
</feature>
<sequence length="164" mass="18418">MKSLAHLAQQFSRPRVWLDVLLLAALYALASRWPVLKIVAIVASIDLFSFVLFHLFAQQRGMAIQGFLGGLVSSTATFVQLLNSERYKGQSTALLSRTLLYALCAMLLECMLILATLAPTAPWHFYLPFAVSLSGFYGLTWLPQLNPNSNGRIQRPPKYCRYFC</sequence>
<comment type="caution">
    <text evidence="3">The sequence shown here is derived from an EMBL/GenBank/DDBJ whole genome shotgun (WGS) entry which is preliminary data.</text>
</comment>
<organism evidence="3 4">
    <name type="scientific">Idiomarina tyrosinivorans</name>
    <dbReference type="NCBI Taxonomy" id="1445662"/>
    <lineage>
        <taxon>Bacteria</taxon>
        <taxon>Pseudomonadati</taxon>
        <taxon>Pseudomonadota</taxon>
        <taxon>Gammaproteobacteria</taxon>
        <taxon>Alteromonadales</taxon>
        <taxon>Idiomarinaceae</taxon>
        <taxon>Idiomarina</taxon>
    </lineage>
</organism>
<feature type="transmembrane region" description="Helical" evidence="1">
    <location>
        <begin position="94"/>
        <end position="117"/>
    </location>
</feature>
<feature type="transmembrane region" description="Helical" evidence="1">
    <location>
        <begin position="123"/>
        <end position="142"/>
    </location>
</feature>
<dbReference type="RefSeq" id="WP_126841269.1">
    <property type="nucleotide sequence ID" value="NZ_PIQH01000003.1"/>
</dbReference>
<name>A0A432ZS67_9GAMM</name>
<dbReference type="InterPro" id="IPR025105">
    <property type="entry name" value="DUF4010"/>
</dbReference>
<evidence type="ECO:0000313" key="4">
    <source>
        <dbReference type="Proteomes" id="UP000287996"/>
    </source>
</evidence>